<evidence type="ECO:0000313" key="2">
    <source>
        <dbReference type="Proteomes" id="UP000199529"/>
    </source>
</evidence>
<dbReference type="EMBL" id="FNOK01000003">
    <property type="protein sequence ID" value="SDW50071.1"/>
    <property type="molecule type" value="Genomic_DNA"/>
</dbReference>
<protein>
    <submittedName>
        <fullName evidence="1">Uncharacterized protein</fullName>
    </submittedName>
</protein>
<dbReference type="Proteomes" id="UP000199529">
    <property type="component" value="Unassembled WGS sequence"/>
</dbReference>
<dbReference type="RefSeq" id="WP_143060858.1">
    <property type="nucleotide sequence ID" value="NZ_FNOK01000003.1"/>
</dbReference>
<keyword evidence="2" id="KW-1185">Reference proteome</keyword>
<sequence length="175" mass="18976">MLSLDELASQMSGRGGFLDQLSSCLGKLQGLVVQLLADLVQRSLQLGVPVLQFLKSPRQGIAVRLLSLAGPRKADDLAQPFGGEIRFTEFLTQQAGKRNIPLISDDVALDHRDRCHGGRRFWHGSGGSGLSRFAIDHEQVELVEPGGDVLDEIELPIGRGDREVGPMPGESRQKG</sequence>
<organism evidence="1 2">
    <name type="scientific">Saccharopolyspora shandongensis</name>
    <dbReference type="NCBI Taxonomy" id="418495"/>
    <lineage>
        <taxon>Bacteria</taxon>
        <taxon>Bacillati</taxon>
        <taxon>Actinomycetota</taxon>
        <taxon>Actinomycetes</taxon>
        <taxon>Pseudonocardiales</taxon>
        <taxon>Pseudonocardiaceae</taxon>
        <taxon>Saccharopolyspora</taxon>
    </lineage>
</organism>
<name>A0A1H2U1X8_9PSEU</name>
<dbReference type="AlphaFoldDB" id="A0A1H2U1X8"/>
<reference evidence="2" key="1">
    <citation type="submission" date="2016-10" db="EMBL/GenBank/DDBJ databases">
        <authorList>
            <person name="Varghese N."/>
            <person name="Submissions S."/>
        </authorList>
    </citation>
    <scope>NUCLEOTIDE SEQUENCE [LARGE SCALE GENOMIC DNA]</scope>
    <source>
        <strain evidence="2">CGMCC 4.3530</strain>
    </source>
</reference>
<proteinExistence type="predicted"/>
<evidence type="ECO:0000313" key="1">
    <source>
        <dbReference type="EMBL" id="SDW50071.1"/>
    </source>
</evidence>
<accession>A0A1H2U1X8</accession>
<gene>
    <name evidence="1" type="ORF">SAMN05216215_1003300</name>
</gene>